<accession>A0A063Y6V8</accession>
<gene>
    <name evidence="1" type="ORF">ADINL_0519</name>
</gene>
<evidence type="ECO:0000313" key="1">
    <source>
        <dbReference type="EMBL" id="KDE40870.1"/>
    </source>
</evidence>
<name>A0A063Y6V8_9GAMM</name>
<comment type="caution">
    <text evidence="1">The sequence shown here is derived from an EMBL/GenBank/DDBJ whole genome shotgun (WGS) entry which is preliminary data.</text>
</comment>
<proteinExistence type="predicted"/>
<dbReference type="Proteomes" id="UP000027318">
    <property type="component" value="Unassembled WGS sequence"/>
</dbReference>
<dbReference type="AlphaFoldDB" id="A0A063Y6V8"/>
<evidence type="ECO:0000313" key="2">
    <source>
        <dbReference type="Proteomes" id="UP000027318"/>
    </source>
</evidence>
<reference evidence="1 2" key="1">
    <citation type="journal article" date="2005" name="Int. J. Syst. Evol. Microbiol.">
        <title>Nitrincola lacisaponensis gen. nov., sp. nov., a novel alkaliphilic bacterium isolated from an alkaline, saline lake.</title>
        <authorList>
            <person name="Dimitriu P.A."/>
            <person name="Shukla S.K."/>
            <person name="Conradt J."/>
            <person name="Marquez M.C."/>
            <person name="Ventosa A."/>
            <person name="Maglia A."/>
            <person name="Peyton B.M."/>
            <person name="Pinkart H.C."/>
            <person name="Mormile M.R."/>
        </authorList>
    </citation>
    <scope>NUCLEOTIDE SEQUENCE [LARGE SCALE GENOMIC DNA]</scope>
    <source>
        <strain evidence="1 2">4CA</strain>
    </source>
</reference>
<protein>
    <submittedName>
        <fullName evidence="1">Uncharacterized protein</fullName>
    </submittedName>
</protein>
<keyword evidence="2" id="KW-1185">Reference proteome</keyword>
<sequence length="41" mass="4563">MLTHPEEIVSLNTSMLIKWLAFLASRSTLTDEAPNCQLSNS</sequence>
<dbReference type="EMBL" id="JMSZ01000015">
    <property type="protein sequence ID" value="KDE40870.1"/>
    <property type="molecule type" value="Genomic_DNA"/>
</dbReference>
<organism evidence="1 2">
    <name type="scientific">Nitrincola lacisaponensis</name>
    <dbReference type="NCBI Taxonomy" id="267850"/>
    <lineage>
        <taxon>Bacteria</taxon>
        <taxon>Pseudomonadati</taxon>
        <taxon>Pseudomonadota</taxon>
        <taxon>Gammaproteobacteria</taxon>
        <taxon>Oceanospirillales</taxon>
        <taxon>Oceanospirillaceae</taxon>
        <taxon>Nitrincola</taxon>
    </lineage>
</organism>